<reference evidence="2 3" key="1">
    <citation type="submission" date="2019-01" db="EMBL/GenBank/DDBJ databases">
        <authorList>
            <person name="Sayadi A."/>
        </authorList>
    </citation>
    <scope>NUCLEOTIDE SEQUENCE [LARGE SCALE GENOMIC DNA]</scope>
</reference>
<dbReference type="AlphaFoldDB" id="A0A653BJJ3"/>
<dbReference type="Proteomes" id="UP000410492">
    <property type="component" value="Unassembled WGS sequence"/>
</dbReference>
<dbReference type="EMBL" id="CAACVG010001872">
    <property type="protein sequence ID" value="VEN35778.1"/>
    <property type="molecule type" value="Genomic_DNA"/>
</dbReference>
<gene>
    <name evidence="2" type="ORF">CALMAC_LOCUS1584</name>
</gene>
<accession>A0A653BJJ3</accession>
<proteinExistence type="predicted"/>
<protein>
    <submittedName>
        <fullName evidence="2">Uncharacterized protein</fullName>
    </submittedName>
</protein>
<feature type="region of interest" description="Disordered" evidence="1">
    <location>
        <begin position="1"/>
        <end position="24"/>
    </location>
</feature>
<dbReference type="OrthoDB" id="6475849at2759"/>
<evidence type="ECO:0000313" key="2">
    <source>
        <dbReference type="EMBL" id="VEN35778.1"/>
    </source>
</evidence>
<evidence type="ECO:0000313" key="3">
    <source>
        <dbReference type="Proteomes" id="UP000410492"/>
    </source>
</evidence>
<evidence type="ECO:0000256" key="1">
    <source>
        <dbReference type="SAM" id="MobiDB-lite"/>
    </source>
</evidence>
<feature type="compositionally biased region" description="Polar residues" evidence="1">
    <location>
        <begin position="7"/>
        <end position="24"/>
    </location>
</feature>
<name>A0A653BJJ3_CALMS</name>
<keyword evidence="3" id="KW-1185">Reference proteome</keyword>
<sequence>MRIRKSFSISTSPQVVPTTFNSDSSEVPFCPLLRSPAMLS</sequence>
<organism evidence="2 3">
    <name type="scientific">Callosobruchus maculatus</name>
    <name type="common">Southern cowpea weevil</name>
    <name type="synonym">Pulse bruchid</name>
    <dbReference type="NCBI Taxonomy" id="64391"/>
    <lineage>
        <taxon>Eukaryota</taxon>
        <taxon>Metazoa</taxon>
        <taxon>Ecdysozoa</taxon>
        <taxon>Arthropoda</taxon>
        <taxon>Hexapoda</taxon>
        <taxon>Insecta</taxon>
        <taxon>Pterygota</taxon>
        <taxon>Neoptera</taxon>
        <taxon>Endopterygota</taxon>
        <taxon>Coleoptera</taxon>
        <taxon>Polyphaga</taxon>
        <taxon>Cucujiformia</taxon>
        <taxon>Chrysomeloidea</taxon>
        <taxon>Chrysomelidae</taxon>
        <taxon>Bruchinae</taxon>
        <taxon>Bruchini</taxon>
        <taxon>Callosobruchus</taxon>
    </lineage>
</organism>